<dbReference type="Proteomes" id="UP000237830">
    <property type="component" value="Chromosome"/>
</dbReference>
<dbReference type="AlphaFoldDB" id="A0A2L1JBM8"/>
<proteinExistence type="predicted"/>
<evidence type="ECO:0000313" key="1">
    <source>
        <dbReference type="EMBL" id="AVE05904.1"/>
    </source>
</evidence>
<sequence length="95" mass="10480">MLWRGSLLPLGCEAAPNRAIDMCQIHFVNRSGSASHSSGSKLPRHASSLLQWFMSPTLREPHASTASLQSCTQRLRPHWSLRLACSVRARGGGWL</sequence>
<protein>
    <submittedName>
        <fullName evidence="1">Uncharacterized protein</fullName>
    </submittedName>
</protein>
<organism evidence="1 2">
    <name type="scientific">Pseudomonas palleroniana</name>
    <dbReference type="NCBI Taxonomy" id="191390"/>
    <lineage>
        <taxon>Bacteria</taxon>
        <taxon>Pseudomonadati</taxon>
        <taxon>Pseudomonadota</taxon>
        <taxon>Gammaproteobacteria</taxon>
        <taxon>Pseudomonadales</taxon>
        <taxon>Pseudomonadaceae</taxon>
        <taxon>Pseudomonas</taxon>
    </lineage>
</organism>
<accession>A0A2L1JBM8</accession>
<dbReference type="EMBL" id="CP025494">
    <property type="protein sequence ID" value="AVE05904.1"/>
    <property type="molecule type" value="Genomic_DNA"/>
</dbReference>
<evidence type="ECO:0000313" key="2">
    <source>
        <dbReference type="Proteomes" id="UP000237830"/>
    </source>
</evidence>
<reference evidence="1 2" key="1">
    <citation type="submission" date="2017-12" db="EMBL/GenBank/DDBJ databases">
        <title>Genome sequence of Pseudomonas palleroniana MAB3.</title>
        <authorList>
            <person name="Nascimento F.X."/>
        </authorList>
    </citation>
    <scope>NUCLEOTIDE SEQUENCE [LARGE SCALE GENOMIC DNA]</scope>
    <source>
        <strain evidence="1 2">MAB3</strain>
    </source>
</reference>
<gene>
    <name evidence="1" type="ORF">CYL20_15585</name>
</gene>
<name>A0A2L1JBM8_9PSED</name>